<organism evidence="11 12">
    <name type="scientific">Cuscuta campestris</name>
    <dbReference type="NCBI Taxonomy" id="132261"/>
    <lineage>
        <taxon>Eukaryota</taxon>
        <taxon>Viridiplantae</taxon>
        <taxon>Streptophyta</taxon>
        <taxon>Embryophyta</taxon>
        <taxon>Tracheophyta</taxon>
        <taxon>Spermatophyta</taxon>
        <taxon>Magnoliopsida</taxon>
        <taxon>eudicotyledons</taxon>
        <taxon>Gunneridae</taxon>
        <taxon>Pentapetalae</taxon>
        <taxon>asterids</taxon>
        <taxon>lamiids</taxon>
        <taxon>Solanales</taxon>
        <taxon>Convolvulaceae</taxon>
        <taxon>Cuscuteae</taxon>
        <taxon>Cuscuta</taxon>
        <taxon>Cuscuta subgen. Grammica</taxon>
        <taxon>Cuscuta sect. Cleistogrammica</taxon>
    </lineage>
</organism>
<protein>
    <recommendedName>
        <fullName evidence="10">Protein kinase domain-containing protein</fullName>
    </recommendedName>
</protein>
<gene>
    <name evidence="11" type="ORF">CCAM_LOCUS22873</name>
</gene>
<dbReference type="Pfam" id="PF07714">
    <property type="entry name" value="PK_Tyr_Ser-Thr"/>
    <property type="match status" value="1"/>
</dbReference>
<feature type="region of interest" description="Disordered" evidence="9">
    <location>
        <begin position="234"/>
        <end position="280"/>
    </location>
</feature>
<evidence type="ECO:0000256" key="9">
    <source>
        <dbReference type="SAM" id="MobiDB-lite"/>
    </source>
</evidence>
<evidence type="ECO:0000256" key="3">
    <source>
        <dbReference type="ARBA" id="ARBA00022741"/>
    </source>
</evidence>
<evidence type="ECO:0000256" key="2">
    <source>
        <dbReference type="ARBA" id="ARBA00022679"/>
    </source>
</evidence>
<feature type="compositionally biased region" description="Basic and acidic residues" evidence="9">
    <location>
        <begin position="256"/>
        <end position="273"/>
    </location>
</feature>
<dbReference type="GO" id="GO:0005524">
    <property type="term" value="F:ATP binding"/>
    <property type="evidence" value="ECO:0007669"/>
    <property type="project" value="UniProtKB-UniRule"/>
</dbReference>
<evidence type="ECO:0000256" key="6">
    <source>
        <dbReference type="ARBA" id="ARBA00047899"/>
    </source>
</evidence>
<keyword evidence="1" id="KW-0723">Serine/threonine-protein kinase</keyword>
<keyword evidence="5 8" id="KW-0067">ATP-binding</keyword>
<evidence type="ECO:0000313" key="11">
    <source>
        <dbReference type="EMBL" id="VFQ81097.1"/>
    </source>
</evidence>
<dbReference type="GO" id="GO:0005886">
    <property type="term" value="C:plasma membrane"/>
    <property type="evidence" value="ECO:0007669"/>
    <property type="project" value="TreeGrafter"/>
</dbReference>
<dbReference type="InterPro" id="IPR051681">
    <property type="entry name" value="Ser/Thr_Kinases-Pseudokinases"/>
</dbReference>
<dbReference type="InterPro" id="IPR001245">
    <property type="entry name" value="Ser-Thr/Tyr_kinase_cat_dom"/>
</dbReference>
<reference evidence="11 12" key="1">
    <citation type="submission" date="2018-04" db="EMBL/GenBank/DDBJ databases">
        <authorList>
            <person name="Vogel A."/>
        </authorList>
    </citation>
    <scope>NUCLEOTIDE SEQUENCE [LARGE SCALE GENOMIC DNA]</scope>
</reference>
<dbReference type="PROSITE" id="PS00108">
    <property type="entry name" value="PROTEIN_KINASE_ST"/>
    <property type="match status" value="1"/>
</dbReference>
<sequence length="596" mass="67807">MDVLTQGVQEGVPWCMLFADDIVLIDDTREGLNDKLERWRLALETKGFRISRNKTEYMECRFSGRETESEVEVRIDSHVVPKPSHIVIIMAKDDSNEEFTFPTPNSDDEFFPPPPPAWWRTSAASHRENLLTAKGGEEKMDMLWEDFNSNEEEDHGELLKLEFVEGLKKLSNKPIIIKRPIGGGEEKGILVFMKVLKKSSIEKKSIMATKVRPIDVRAMDEQLERHLQKLLAAGGGSSSLPKMTKHDVPPRFLTENGRRPEAAEGKPRGERHPPLPADGWELDPKKLRVKSVIGQGSYGYVYRGTYDGRDVAVKVLEWDDEKKKREIERDFIQEVSVWYQLDHPNIAKLIGALRSLSQVKIKSKHGIRLPKTGFCIVVEYLPRGTLQSYLYRNRSSEKRPLSVALQFAIDVAKGLSYLHSKKIVHRDVKTTNLLLDKNGRVKFVDFGVSRLEAADRNEMTATTGTVGYMAPEVFDKRAYDHKCDIYSFGICLWEIYHYMFPFPDYNPKHPCPPSVYKVLRPEIAASCPSALANAMTMCWDVNSRKRPEMEAVVEMLEAVRAYEDAAAKQRLKKMNNVAGFFCLQPRAKASSEVAAA</sequence>
<dbReference type="InterPro" id="IPR011009">
    <property type="entry name" value="Kinase-like_dom_sf"/>
</dbReference>
<dbReference type="OrthoDB" id="1250672at2759"/>
<evidence type="ECO:0000256" key="7">
    <source>
        <dbReference type="ARBA" id="ARBA00048679"/>
    </source>
</evidence>
<dbReference type="InterPro" id="IPR008271">
    <property type="entry name" value="Ser/Thr_kinase_AS"/>
</dbReference>
<dbReference type="AlphaFoldDB" id="A0A484LXT2"/>
<evidence type="ECO:0000313" key="12">
    <source>
        <dbReference type="Proteomes" id="UP000595140"/>
    </source>
</evidence>
<feature type="domain" description="Protein kinase" evidence="10">
    <location>
        <begin position="287"/>
        <end position="559"/>
    </location>
</feature>
<dbReference type="Gene3D" id="1.10.510.10">
    <property type="entry name" value="Transferase(Phosphotransferase) domain 1"/>
    <property type="match status" value="1"/>
</dbReference>
<dbReference type="InterPro" id="IPR017441">
    <property type="entry name" value="Protein_kinase_ATP_BS"/>
</dbReference>
<dbReference type="SUPFAM" id="SSF56112">
    <property type="entry name" value="Protein kinase-like (PK-like)"/>
    <property type="match status" value="1"/>
</dbReference>
<comment type="catalytic activity">
    <reaction evidence="7">
        <text>L-seryl-[protein] + ATP = O-phospho-L-seryl-[protein] + ADP + H(+)</text>
        <dbReference type="Rhea" id="RHEA:17989"/>
        <dbReference type="Rhea" id="RHEA-COMP:9863"/>
        <dbReference type="Rhea" id="RHEA-COMP:11604"/>
        <dbReference type="ChEBI" id="CHEBI:15378"/>
        <dbReference type="ChEBI" id="CHEBI:29999"/>
        <dbReference type="ChEBI" id="CHEBI:30616"/>
        <dbReference type="ChEBI" id="CHEBI:83421"/>
        <dbReference type="ChEBI" id="CHEBI:456216"/>
        <dbReference type="EC" id="2.7.11.1"/>
    </reaction>
</comment>
<evidence type="ECO:0000256" key="5">
    <source>
        <dbReference type="ARBA" id="ARBA00022840"/>
    </source>
</evidence>
<dbReference type="FunFam" id="3.30.200.20:FF:000034">
    <property type="entry name" value="Kinase suppressor of Ras 1"/>
    <property type="match status" value="1"/>
</dbReference>
<keyword evidence="3 8" id="KW-0547">Nucleotide-binding</keyword>
<dbReference type="Gene3D" id="3.30.200.20">
    <property type="entry name" value="Phosphorylase Kinase, domain 1"/>
    <property type="match status" value="1"/>
</dbReference>
<keyword evidence="12" id="KW-1185">Reference proteome</keyword>
<evidence type="ECO:0000259" key="10">
    <source>
        <dbReference type="PROSITE" id="PS50011"/>
    </source>
</evidence>
<proteinExistence type="predicted"/>
<dbReference type="PANTHER" id="PTHR44329:SF160">
    <property type="entry name" value="OS05G0577700 PROTEIN"/>
    <property type="match status" value="1"/>
</dbReference>
<dbReference type="Proteomes" id="UP000595140">
    <property type="component" value="Unassembled WGS sequence"/>
</dbReference>
<dbReference type="PROSITE" id="PS50011">
    <property type="entry name" value="PROTEIN_KINASE_DOM"/>
    <property type="match status" value="1"/>
</dbReference>
<evidence type="ECO:0000256" key="4">
    <source>
        <dbReference type="ARBA" id="ARBA00022777"/>
    </source>
</evidence>
<dbReference type="PROSITE" id="PS00107">
    <property type="entry name" value="PROTEIN_KINASE_ATP"/>
    <property type="match status" value="1"/>
</dbReference>
<accession>A0A484LXT2</accession>
<keyword evidence="2" id="KW-0808">Transferase</keyword>
<dbReference type="CDD" id="cd13999">
    <property type="entry name" value="STKc_MAP3K-like"/>
    <property type="match status" value="1"/>
</dbReference>
<evidence type="ECO:0000256" key="8">
    <source>
        <dbReference type="PROSITE-ProRule" id="PRU10141"/>
    </source>
</evidence>
<feature type="binding site" evidence="8">
    <location>
        <position position="314"/>
    </location>
    <ligand>
        <name>ATP</name>
        <dbReference type="ChEBI" id="CHEBI:30616"/>
    </ligand>
</feature>
<dbReference type="GO" id="GO:0004674">
    <property type="term" value="F:protein serine/threonine kinase activity"/>
    <property type="evidence" value="ECO:0007669"/>
    <property type="project" value="UniProtKB-KW"/>
</dbReference>
<keyword evidence="4" id="KW-0418">Kinase</keyword>
<comment type="catalytic activity">
    <reaction evidence="6">
        <text>L-threonyl-[protein] + ATP = O-phospho-L-threonyl-[protein] + ADP + H(+)</text>
        <dbReference type="Rhea" id="RHEA:46608"/>
        <dbReference type="Rhea" id="RHEA-COMP:11060"/>
        <dbReference type="Rhea" id="RHEA-COMP:11605"/>
        <dbReference type="ChEBI" id="CHEBI:15378"/>
        <dbReference type="ChEBI" id="CHEBI:30013"/>
        <dbReference type="ChEBI" id="CHEBI:30616"/>
        <dbReference type="ChEBI" id="CHEBI:61977"/>
        <dbReference type="ChEBI" id="CHEBI:456216"/>
        <dbReference type="EC" id="2.7.11.1"/>
    </reaction>
</comment>
<name>A0A484LXT2_9ASTE</name>
<dbReference type="PRINTS" id="PR00109">
    <property type="entry name" value="TYRKINASE"/>
</dbReference>
<dbReference type="PANTHER" id="PTHR44329">
    <property type="entry name" value="SERINE/THREONINE-PROTEIN KINASE TNNI3K-RELATED"/>
    <property type="match status" value="1"/>
</dbReference>
<dbReference type="EMBL" id="OOIL02002239">
    <property type="protein sequence ID" value="VFQ81097.1"/>
    <property type="molecule type" value="Genomic_DNA"/>
</dbReference>
<dbReference type="InterPro" id="IPR000719">
    <property type="entry name" value="Prot_kinase_dom"/>
</dbReference>
<evidence type="ECO:0000256" key="1">
    <source>
        <dbReference type="ARBA" id="ARBA00022527"/>
    </source>
</evidence>
<dbReference type="SMART" id="SM00220">
    <property type="entry name" value="S_TKc"/>
    <property type="match status" value="1"/>
</dbReference>